<dbReference type="GO" id="GO:0005886">
    <property type="term" value="C:plasma membrane"/>
    <property type="evidence" value="ECO:0007669"/>
    <property type="project" value="TreeGrafter"/>
</dbReference>
<dbReference type="Pfam" id="PF01553">
    <property type="entry name" value="Acyltransferase"/>
    <property type="match status" value="1"/>
</dbReference>
<feature type="domain" description="Phospholipid/glycerol acyltransferase" evidence="3">
    <location>
        <begin position="35"/>
        <end position="154"/>
    </location>
</feature>
<comment type="caution">
    <text evidence="4">The sequence shown here is derived from an EMBL/GenBank/DDBJ whole genome shotgun (WGS) entry which is preliminary data.</text>
</comment>
<dbReference type="AlphaFoldDB" id="A0A3A5H1W9"/>
<dbReference type="SMART" id="SM00563">
    <property type="entry name" value="PlsC"/>
    <property type="match status" value="1"/>
</dbReference>
<sequence length="238" mass="25974">MFYHFLKYVAIGPILRFGFWPKVSGKDNVPTEGGVILAGNHLSYFDWLFVPLSLPRMVRYVAKAEYFEGPGIKGWLQKQFFTGTGNVPIDRSGATAAEGAMITAKRILNEGHIFGIYPEGTRSHDGRLHKGKVGVAVMAIETGCPVVPVAVIGTDVLAPSGKVFGKWTRPIIKYGTPLDFSQYAGQQGDKAVLRKITDEIMVEIQKLSGQEYVDIYAAEAKKQARGEGHGKGGDRKAS</sequence>
<accession>A0A3A5H1W9</accession>
<keyword evidence="1 4" id="KW-0808">Transferase</keyword>
<organism evidence="4 5">
    <name type="scientific">Nocardioides cavernaquae</name>
    <dbReference type="NCBI Taxonomy" id="2321396"/>
    <lineage>
        <taxon>Bacteria</taxon>
        <taxon>Bacillati</taxon>
        <taxon>Actinomycetota</taxon>
        <taxon>Actinomycetes</taxon>
        <taxon>Propionibacteriales</taxon>
        <taxon>Nocardioidaceae</taxon>
        <taxon>Nocardioides</taxon>
    </lineage>
</organism>
<dbReference type="PANTHER" id="PTHR10434:SF11">
    <property type="entry name" value="1-ACYL-SN-GLYCEROL-3-PHOSPHATE ACYLTRANSFERASE"/>
    <property type="match status" value="1"/>
</dbReference>
<dbReference type="InterPro" id="IPR002123">
    <property type="entry name" value="Plipid/glycerol_acylTrfase"/>
</dbReference>
<evidence type="ECO:0000256" key="2">
    <source>
        <dbReference type="ARBA" id="ARBA00023315"/>
    </source>
</evidence>
<dbReference type="EMBL" id="QYRP01000002">
    <property type="protein sequence ID" value="RJS44826.1"/>
    <property type="molecule type" value="Genomic_DNA"/>
</dbReference>
<dbReference type="GO" id="GO:0006654">
    <property type="term" value="P:phosphatidic acid biosynthetic process"/>
    <property type="evidence" value="ECO:0007669"/>
    <property type="project" value="TreeGrafter"/>
</dbReference>
<dbReference type="CDD" id="cd07989">
    <property type="entry name" value="LPLAT_AGPAT-like"/>
    <property type="match status" value="1"/>
</dbReference>
<dbReference type="SUPFAM" id="SSF69593">
    <property type="entry name" value="Glycerol-3-phosphate (1)-acyltransferase"/>
    <property type="match status" value="1"/>
</dbReference>
<evidence type="ECO:0000256" key="1">
    <source>
        <dbReference type="ARBA" id="ARBA00022679"/>
    </source>
</evidence>
<dbReference type="GO" id="GO:0003841">
    <property type="term" value="F:1-acylglycerol-3-phosphate O-acyltransferase activity"/>
    <property type="evidence" value="ECO:0007669"/>
    <property type="project" value="TreeGrafter"/>
</dbReference>
<keyword evidence="2 4" id="KW-0012">Acyltransferase</keyword>
<dbReference type="RefSeq" id="WP_120058595.1">
    <property type="nucleotide sequence ID" value="NZ_QYRP01000002.1"/>
</dbReference>
<dbReference type="Proteomes" id="UP000276542">
    <property type="component" value="Unassembled WGS sequence"/>
</dbReference>
<name>A0A3A5H1W9_9ACTN</name>
<proteinExistence type="predicted"/>
<dbReference type="PANTHER" id="PTHR10434">
    <property type="entry name" value="1-ACYL-SN-GLYCEROL-3-PHOSPHATE ACYLTRANSFERASE"/>
    <property type="match status" value="1"/>
</dbReference>
<reference evidence="5" key="1">
    <citation type="submission" date="2018-09" db="EMBL/GenBank/DDBJ databases">
        <authorList>
            <person name="Zhu H."/>
        </authorList>
    </citation>
    <scope>NUCLEOTIDE SEQUENCE [LARGE SCALE GENOMIC DNA]</scope>
    <source>
        <strain evidence="5">K1W22B-1</strain>
    </source>
</reference>
<evidence type="ECO:0000259" key="3">
    <source>
        <dbReference type="SMART" id="SM00563"/>
    </source>
</evidence>
<keyword evidence="5" id="KW-1185">Reference proteome</keyword>
<dbReference type="OrthoDB" id="9808424at2"/>
<gene>
    <name evidence="4" type="ORF">D4739_00260</name>
</gene>
<protein>
    <submittedName>
        <fullName evidence="4">1-acyl-sn-glycerol-3-phosphate acyltransferase</fullName>
    </submittedName>
</protein>
<evidence type="ECO:0000313" key="4">
    <source>
        <dbReference type="EMBL" id="RJS44826.1"/>
    </source>
</evidence>
<evidence type="ECO:0000313" key="5">
    <source>
        <dbReference type="Proteomes" id="UP000276542"/>
    </source>
</evidence>